<dbReference type="InterPro" id="IPR012914">
    <property type="entry name" value="PucR_dom"/>
</dbReference>
<organism evidence="3 4">
    <name type="scientific">Brevibacterium yomogidense</name>
    <dbReference type="NCBI Taxonomy" id="946573"/>
    <lineage>
        <taxon>Bacteria</taxon>
        <taxon>Bacillati</taxon>
        <taxon>Actinomycetota</taxon>
        <taxon>Actinomycetes</taxon>
        <taxon>Micrococcales</taxon>
        <taxon>Brevibacteriaceae</taxon>
        <taxon>Brevibacterium</taxon>
    </lineage>
</organism>
<keyword evidence="4" id="KW-1185">Reference proteome</keyword>
<dbReference type="PANTHER" id="PTHR33744:SF1">
    <property type="entry name" value="DNA-BINDING TRANSCRIPTIONAL ACTIVATOR ADER"/>
    <property type="match status" value="1"/>
</dbReference>
<dbReference type="InterPro" id="IPR025736">
    <property type="entry name" value="PucR_C-HTH_dom"/>
</dbReference>
<feature type="domain" description="PucR C-terminal helix-turn-helix" evidence="2">
    <location>
        <begin position="471"/>
        <end position="527"/>
    </location>
</feature>
<dbReference type="Gene3D" id="1.10.10.2840">
    <property type="entry name" value="PucR C-terminal helix-turn-helix domain"/>
    <property type="match status" value="1"/>
</dbReference>
<dbReference type="AlphaFoldDB" id="A0A1X6WWM7"/>
<gene>
    <name evidence="3" type="ORF">FM105_01800</name>
</gene>
<dbReference type="Pfam" id="PF07905">
    <property type="entry name" value="PucR"/>
    <property type="match status" value="1"/>
</dbReference>
<dbReference type="InterPro" id="IPR051448">
    <property type="entry name" value="CdaR-like_regulators"/>
</dbReference>
<protein>
    <submittedName>
        <fullName evidence="3">Cys-tRNA(Pro) deacylase YbaK</fullName>
    </submittedName>
</protein>
<feature type="domain" description="Purine catabolism PurC-like" evidence="1">
    <location>
        <begin position="23"/>
        <end position="147"/>
    </location>
</feature>
<evidence type="ECO:0000313" key="4">
    <source>
        <dbReference type="Proteomes" id="UP000196581"/>
    </source>
</evidence>
<proteinExistence type="predicted"/>
<reference evidence="4" key="1">
    <citation type="submission" date="2017-02" db="EMBL/GenBank/DDBJ databases">
        <authorList>
            <person name="Dridi B."/>
        </authorList>
    </citation>
    <scope>NUCLEOTIDE SEQUENCE [LARGE SCALE GENOMIC DNA]</scope>
    <source>
        <strain evidence="4">B Co 03.10</strain>
    </source>
</reference>
<sequence>MHTAVPEPHSSPAVTPAVTVRSILHLDEIRGARPQVLSGSDRLDRPVRWVHIAETEEVPSLLEGGELILSSGTMFRQSPVRTRDFLTRLDQAGAAGFVIEIVDEAGRPSTIDRDVLTEAVRGLDFPVIVLAARARYVRVTQAAHRLLIGEQLARVERARRVHDVFTDLSLRSADEQLIVDTTAELLGSAVVLEDAAHRVLAFNSAASSPGELLDEWPLPSRQQVTVGVRGRRWGRLVAPFAAADDDHAGEVLERAGQAVTLVRMATQNERDLLQHAADALIHELMGSSDMAEEEARLRARSLGLGPARAYVPIAVRISAPEAVEEGITSLQLREQAVRTELVAAAKHAGATVISGGRRSGMIVGVVGCSGRRVEDTLTALFQRLGEESGERHSAGAGAEADTLLEAGRDLEHAVQVADIVATMSVRDRPFYRFADVRLRGLVSALRDDPRLRAFAESELGTLTDEGASDDLEFLELFLREGGNKSAIAHALGLSRPSVYARVKRVESALGVSLEDAESRTSLHTAVLWFRAQE</sequence>
<accession>A0A1X6WWM7</accession>
<evidence type="ECO:0000259" key="2">
    <source>
        <dbReference type="Pfam" id="PF13556"/>
    </source>
</evidence>
<dbReference type="Proteomes" id="UP000196581">
    <property type="component" value="Unassembled WGS sequence"/>
</dbReference>
<dbReference type="PANTHER" id="PTHR33744">
    <property type="entry name" value="CARBOHYDRATE DIACID REGULATOR"/>
    <property type="match status" value="1"/>
</dbReference>
<dbReference type="EMBL" id="FWFF01000001">
    <property type="protein sequence ID" value="SLM90062.1"/>
    <property type="molecule type" value="Genomic_DNA"/>
</dbReference>
<dbReference type="Pfam" id="PF13556">
    <property type="entry name" value="HTH_30"/>
    <property type="match status" value="1"/>
</dbReference>
<evidence type="ECO:0000259" key="1">
    <source>
        <dbReference type="Pfam" id="PF07905"/>
    </source>
</evidence>
<name>A0A1X6WWM7_9MICO</name>
<dbReference type="InterPro" id="IPR042070">
    <property type="entry name" value="PucR_C-HTH_sf"/>
</dbReference>
<evidence type="ECO:0000313" key="3">
    <source>
        <dbReference type="EMBL" id="SLM90062.1"/>
    </source>
</evidence>